<accession>A0ABQ2DEY3</accession>
<evidence type="ECO:0000313" key="1">
    <source>
        <dbReference type="EMBL" id="GGJ55601.1"/>
    </source>
</evidence>
<dbReference type="Proteomes" id="UP000632222">
    <property type="component" value="Unassembled WGS sequence"/>
</dbReference>
<proteinExistence type="predicted"/>
<evidence type="ECO:0008006" key="3">
    <source>
        <dbReference type="Google" id="ProtNLM"/>
    </source>
</evidence>
<evidence type="ECO:0000313" key="2">
    <source>
        <dbReference type="Proteomes" id="UP000632222"/>
    </source>
</evidence>
<protein>
    <recommendedName>
        <fullName evidence="3">CopG family transcriptional regulator</fullName>
    </recommendedName>
</protein>
<keyword evidence="2" id="KW-1185">Reference proteome</keyword>
<name>A0ABQ2DEY3_9DEIO</name>
<sequence length="89" mass="10205">MTTQFSEVVEKQAIEQQGDRYVIQTEISEDHAEIIRQQAQQQGVSETEVLLRSLELADYIWQSIMNGGTVKITHQGSEEFEVVKLPQKQ</sequence>
<dbReference type="RefSeq" id="WP_189007998.1">
    <property type="nucleotide sequence ID" value="NZ_BMOD01000033.1"/>
</dbReference>
<organism evidence="1 2">
    <name type="scientific">Deinococcus roseus</name>
    <dbReference type="NCBI Taxonomy" id="392414"/>
    <lineage>
        <taxon>Bacteria</taxon>
        <taxon>Thermotogati</taxon>
        <taxon>Deinococcota</taxon>
        <taxon>Deinococci</taxon>
        <taxon>Deinococcales</taxon>
        <taxon>Deinococcaceae</taxon>
        <taxon>Deinococcus</taxon>
    </lineage>
</organism>
<comment type="caution">
    <text evidence="1">The sequence shown here is derived from an EMBL/GenBank/DDBJ whole genome shotgun (WGS) entry which is preliminary data.</text>
</comment>
<gene>
    <name evidence="1" type="ORF">GCM10008938_47230</name>
</gene>
<reference evidence="2" key="1">
    <citation type="journal article" date="2019" name="Int. J. Syst. Evol. Microbiol.">
        <title>The Global Catalogue of Microorganisms (GCM) 10K type strain sequencing project: providing services to taxonomists for standard genome sequencing and annotation.</title>
        <authorList>
            <consortium name="The Broad Institute Genomics Platform"/>
            <consortium name="The Broad Institute Genome Sequencing Center for Infectious Disease"/>
            <person name="Wu L."/>
            <person name="Ma J."/>
        </authorList>
    </citation>
    <scope>NUCLEOTIDE SEQUENCE [LARGE SCALE GENOMIC DNA]</scope>
    <source>
        <strain evidence="2">JCM 14370</strain>
    </source>
</reference>
<dbReference type="EMBL" id="BMOD01000033">
    <property type="protein sequence ID" value="GGJ55601.1"/>
    <property type="molecule type" value="Genomic_DNA"/>
</dbReference>